<protein>
    <recommendedName>
        <fullName evidence="12">DUF421 domain-containing protein</fullName>
    </recommendedName>
</protein>
<organism evidence="10 11">
    <name type="scientific">Nesterenkonia cremea</name>
    <dbReference type="NCBI Taxonomy" id="1882340"/>
    <lineage>
        <taxon>Bacteria</taxon>
        <taxon>Bacillati</taxon>
        <taxon>Actinomycetota</taxon>
        <taxon>Actinomycetes</taxon>
        <taxon>Micrococcales</taxon>
        <taxon>Micrococcaceae</taxon>
        <taxon>Nesterenkonia</taxon>
    </lineage>
</organism>
<dbReference type="GO" id="GO:0005886">
    <property type="term" value="C:plasma membrane"/>
    <property type="evidence" value="ECO:0007669"/>
    <property type="project" value="UniProtKB-SubCell"/>
</dbReference>
<dbReference type="Pfam" id="PF04239">
    <property type="entry name" value="DUF421"/>
    <property type="match status" value="1"/>
</dbReference>
<feature type="transmembrane region" description="Helical" evidence="7">
    <location>
        <begin position="68"/>
        <end position="88"/>
    </location>
</feature>
<comment type="caution">
    <text evidence="10">The sequence shown here is derived from an EMBL/GenBank/DDBJ whole genome shotgun (WGS) entry which is preliminary data.</text>
</comment>
<feature type="domain" description="YetF C-terminal" evidence="8">
    <location>
        <begin position="95"/>
        <end position="160"/>
    </location>
</feature>
<dbReference type="PANTHER" id="PTHR34582">
    <property type="entry name" value="UPF0702 TRANSMEMBRANE PROTEIN YCAP"/>
    <property type="match status" value="1"/>
</dbReference>
<evidence type="ECO:0000259" key="9">
    <source>
        <dbReference type="Pfam" id="PF20730"/>
    </source>
</evidence>
<dbReference type="PANTHER" id="PTHR34582:SF6">
    <property type="entry name" value="UPF0702 TRANSMEMBRANE PROTEIN YCAP"/>
    <property type="match status" value="1"/>
</dbReference>
<dbReference type="Proteomes" id="UP000633136">
    <property type="component" value="Unassembled WGS sequence"/>
</dbReference>
<feature type="transmembrane region" description="Helical" evidence="7">
    <location>
        <begin position="12"/>
        <end position="31"/>
    </location>
</feature>
<dbReference type="InterPro" id="IPR007353">
    <property type="entry name" value="DUF421"/>
</dbReference>
<evidence type="ECO:0000256" key="4">
    <source>
        <dbReference type="ARBA" id="ARBA00022692"/>
    </source>
</evidence>
<keyword evidence="11" id="KW-1185">Reference proteome</keyword>
<name>A0A917ETN8_9MICC</name>
<dbReference type="InterPro" id="IPR048454">
    <property type="entry name" value="YetF_N"/>
</dbReference>
<evidence type="ECO:0000256" key="1">
    <source>
        <dbReference type="ARBA" id="ARBA00004651"/>
    </source>
</evidence>
<keyword evidence="3" id="KW-1003">Cell membrane</keyword>
<accession>A0A917ETN8</accession>
<feature type="domain" description="YetF-like N-terminal transmembrane" evidence="9">
    <location>
        <begin position="14"/>
        <end position="86"/>
    </location>
</feature>
<evidence type="ECO:0000259" key="8">
    <source>
        <dbReference type="Pfam" id="PF04239"/>
    </source>
</evidence>
<sequence>MDITQYWDGWDPIVHTLVTVVAGYLALLVMLRISGPRTMASMTPLDFIVAVTIGSAFGRTLTAVDVPLAQTVLTLALLIVLQWLLALVRGRAPGMRRFLDSPPVLIYHAGEFQRRAMRRHQLVEDDVHTAARTSGLGSLDEVAAVILQQDGGLAVIVEGQMGDGSSVLPYVEDDGAPGQPGKPR</sequence>
<evidence type="ECO:0000256" key="3">
    <source>
        <dbReference type="ARBA" id="ARBA00022475"/>
    </source>
</evidence>
<reference evidence="10" key="1">
    <citation type="journal article" date="2014" name="Int. J. Syst. Evol. Microbiol.">
        <title>Complete genome sequence of Corynebacterium casei LMG S-19264T (=DSM 44701T), isolated from a smear-ripened cheese.</title>
        <authorList>
            <consortium name="US DOE Joint Genome Institute (JGI-PGF)"/>
            <person name="Walter F."/>
            <person name="Albersmeier A."/>
            <person name="Kalinowski J."/>
            <person name="Ruckert C."/>
        </authorList>
    </citation>
    <scope>NUCLEOTIDE SEQUENCE</scope>
    <source>
        <strain evidence="10">CGMCC 1.15388</strain>
    </source>
</reference>
<evidence type="ECO:0000256" key="2">
    <source>
        <dbReference type="ARBA" id="ARBA00006448"/>
    </source>
</evidence>
<evidence type="ECO:0000256" key="6">
    <source>
        <dbReference type="ARBA" id="ARBA00023136"/>
    </source>
</evidence>
<dbReference type="InterPro" id="IPR023090">
    <property type="entry name" value="UPF0702_alpha/beta_dom_sf"/>
</dbReference>
<keyword evidence="5 7" id="KW-1133">Transmembrane helix</keyword>
<evidence type="ECO:0000256" key="5">
    <source>
        <dbReference type="ARBA" id="ARBA00022989"/>
    </source>
</evidence>
<dbReference type="EMBL" id="BMIS01000027">
    <property type="protein sequence ID" value="GGE79224.1"/>
    <property type="molecule type" value="Genomic_DNA"/>
</dbReference>
<reference evidence="10" key="2">
    <citation type="submission" date="2020-09" db="EMBL/GenBank/DDBJ databases">
        <authorList>
            <person name="Sun Q."/>
            <person name="Zhou Y."/>
        </authorList>
    </citation>
    <scope>NUCLEOTIDE SEQUENCE</scope>
    <source>
        <strain evidence="10">CGMCC 1.15388</strain>
    </source>
</reference>
<evidence type="ECO:0000313" key="10">
    <source>
        <dbReference type="EMBL" id="GGE79224.1"/>
    </source>
</evidence>
<dbReference type="Gene3D" id="3.30.240.20">
    <property type="entry name" value="bsu07140 like domains"/>
    <property type="match status" value="1"/>
</dbReference>
<evidence type="ECO:0000256" key="7">
    <source>
        <dbReference type="SAM" id="Phobius"/>
    </source>
</evidence>
<proteinExistence type="inferred from homology"/>
<dbReference type="Pfam" id="PF20730">
    <property type="entry name" value="YetF_N"/>
    <property type="match status" value="1"/>
</dbReference>
<comment type="similarity">
    <text evidence="2">Belongs to the UPF0702 family.</text>
</comment>
<comment type="subcellular location">
    <subcellularLocation>
        <location evidence="1">Cell membrane</location>
        <topology evidence="1">Multi-pass membrane protein</topology>
    </subcellularLocation>
</comment>
<dbReference type="AlphaFoldDB" id="A0A917ETN8"/>
<keyword evidence="6 7" id="KW-0472">Membrane</keyword>
<keyword evidence="4 7" id="KW-0812">Transmembrane</keyword>
<evidence type="ECO:0000313" key="11">
    <source>
        <dbReference type="Proteomes" id="UP000633136"/>
    </source>
</evidence>
<dbReference type="RefSeq" id="WP_188687062.1">
    <property type="nucleotide sequence ID" value="NZ_BMIS01000027.1"/>
</dbReference>
<evidence type="ECO:0008006" key="12">
    <source>
        <dbReference type="Google" id="ProtNLM"/>
    </source>
</evidence>
<gene>
    <name evidence="10" type="ORF">GCM10011401_28130</name>
</gene>